<name>A0A1G2U9U9_9BACT</name>
<dbReference type="EMBL" id="MHWG01000003">
    <property type="protein sequence ID" value="OHB06254.1"/>
    <property type="molecule type" value="Genomic_DNA"/>
</dbReference>
<sequence length="109" mass="11687">MGFKAKNLIIFLGILLLVVLFYFFFLKGDSAEEPLLTSSSSTDVVNAPGGQPPPGQDFLTLLLSVKNINLDDSVFSDPAFASLNDSTILLIPDGNEGRRNPFAPLGSDI</sequence>
<proteinExistence type="predicted"/>
<dbReference type="AlphaFoldDB" id="A0A1G2U9U9"/>
<evidence type="ECO:0000313" key="2">
    <source>
        <dbReference type="Proteomes" id="UP000177068"/>
    </source>
</evidence>
<reference evidence="1 2" key="1">
    <citation type="journal article" date="2016" name="Nat. Commun.">
        <title>Thousands of microbial genomes shed light on interconnected biogeochemical processes in an aquifer system.</title>
        <authorList>
            <person name="Anantharaman K."/>
            <person name="Brown C.T."/>
            <person name="Hug L.A."/>
            <person name="Sharon I."/>
            <person name="Castelle C.J."/>
            <person name="Probst A.J."/>
            <person name="Thomas B.C."/>
            <person name="Singh A."/>
            <person name="Wilkins M.J."/>
            <person name="Karaoz U."/>
            <person name="Brodie E.L."/>
            <person name="Williams K.H."/>
            <person name="Hubbard S.S."/>
            <person name="Banfield J.F."/>
        </authorList>
    </citation>
    <scope>NUCLEOTIDE SEQUENCE [LARGE SCALE GENOMIC DNA]</scope>
</reference>
<evidence type="ECO:0000313" key="1">
    <source>
        <dbReference type="EMBL" id="OHB06254.1"/>
    </source>
</evidence>
<accession>A0A1G2U9U9</accession>
<dbReference type="Proteomes" id="UP000177068">
    <property type="component" value="Unassembled WGS sequence"/>
</dbReference>
<gene>
    <name evidence="1" type="ORF">A3A26_00030</name>
</gene>
<comment type="caution">
    <text evidence="1">The sequence shown here is derived from an EMBL/GenBank/DDBJ whole genome shotgun (WGS) entry which is preliminary data.</text>
</comment>
<protein>
    <submittedName>
        <fullName evidence="1">Uncharacterized protein</fullName>
    </submittedName>
</protein>
<organism evidence="1 2">
    <name type="scientific">Candidatus Zambryskibacteria bacterium RIFCSPLOWO2_01_FULL_47_14</name>
    <dbReference type="NCBI Taxonomy" id="1802763"/>
    <lineage>
        <taxon>Bacteria</taxon>
        <taxon>Candidatus Zambryskiibacteriota</taxon>
    </lineage>
</organism>